<protein>
    <submittedName>
        <fullName evidence="3">Uncharacterized protein</fullName>
    </submittedName>
</protein>
<keyword evidence="2" id="KW-1185">Reference proteome</keyword>
<evidence type="ECO:0000313" key="3">
    <source>
        <dbReference type="WBParaSite" id="Csp11.Scaffold629.g15788.t1"/>
    </source>
</evidence>
<feature type="region of interest" description="Disordered" evidence="1">
    <location>
        <begin position="1"/>
        <end position="24"/>
    </location>
</feature>
<dbReference type="AlphaFoldDB" id="A0A1I7U812"/>
<dbReference type="Proteomes" id="UP000095282">
    <property type="component" value="Unplaced"/>
</dbReference>
<proteinExistence type="predicted"/>
<evidence type="ECO:0000256" key="1">
    <source>
        <dbReference type="SAM" id="MobiDB-lite"/>
    </source>
</evidence>
<accession>A0A1I7U812</accession>
<evidence type="ECO:0000313" key="2">
    <source>
        <dbReference type="Proteomes" id="UP000095282"/>
    </source>
</evidence>
<sequence>MAAANQSIPKKAMNENGSGYYGQPQLEFFQPEMTQQNTTSEPILFGNHVQVKNEKKPESLVFNFAKGSSPVINVYHQ</sequence>
<name>A0A1I7U812_9PELO</name>
<dbReference type="WBParaSite" id="Csp11.Scaffold629.g15788.t1">
    <property type="protein sequence ID" value="Csp11.Scaffold629.g15788.t1"/>
    <property type="gene ID" value="Csp11.Scaffold629.g15788"/>
</dbReference>
<reference evidence="3" key="1">
    <citation type="submission" date="2016-11" db="UniProtKB">
        <authorList>
            <consortium name="WormBaseParasite"/>
        </authorList>
    </citation>
    <scope>IDENTIFICATION</scope>
</reference>
<organism evidence="2 3">
    <name type="scientific">Caenorhabditis tropicalis</name>
    <dbReference type="NCBI Taxonomy" id="1561998"/>
    <lineage>
        <taxon>Eukaryota</taxon>
        <taxon>Metazoa</taxon>
        <taxon>Ecdysozoa</taxon>
        <taxon>Nematoda</taxon>
        <taxon>Chromadorea</taxon>
        <taxon>Rhabditida</taxon>
        <taxon>Rhabditina</taxon>
        <taxon>Rhabditomorpha</taxon>
        <taxon>Rhabditoidea</taxon>
        <taxon>Rhabditidae</taxon>
        <taxon>Peloderinae</taxon>
        <taxon>Caenorhabditis</taxon>
    </lineage>
</organism>